<reference evidence="1 2" key="1">
    <citation type="submission" date="2020-07" db="EMBL/GenBank/DDBJ databases">
        <title>Whole genome sequence of Sphingobium yanoikuyae A3.</title>
        <authorList>
            <person name="Han S.-S."/>
        </authorList>
    </citation>
    <scope>NUCLEOTIDE SEQUENCE [LARGE SCALE GENOMIC DNA]</scope>
    <source>
        <strain evidence="1 2">A3</strain>
    </source>
</reference>
<organism evidence="1 2">
    <name type="scientific">Sphingobium yanoikuyae</name>
    <name type="common">Sphingomonas yanoikuyae</name>
    <dbReference type="NCBI Taxonomy" id="13690"/>
    <lineage>
        <taxon>Bacteria</taxon>
        <taxon>Pseudomonadati</taxon>
        <taxon>Pseudomonadota</taxon>
        <taxon>Alphaproteobacteria</taxon>
        <taxon>Sphingomonadales</taxon>
        <taxon>Sphingomonadaceae</taxon>
        <taxon>Sphingobium</taxon>
    </lineage>
</organism>
<gene>
    <name evidence="1" type="ORF">H3V42_15730</name>
</gene>
<protein>
    <recommendedName>
        <fullName evidence="3">Phasin family protein</fullName>
    </recommendedName>
</protein>
<dbReference type="AlphaFoldDB" id="A0A9X7U580"/>
<evidence type="ECO:0000313" key="1">
    <source>
        <dbReference type="EMBL" id="QNG43442.1"/>
    </source>
</evidence>
<evidence type="ECO:0008006" key="3">
    <source>
        <dbReference type="Google" id="ProtNLM"/>
    </source>
</evidence>
<dbReference type="Proteomes" id="UP000515377">
    <property type="component" value="Chromosome"/>
</dbReference>
<proteinExistence type="predicted"/>
<evidence type="ECO:0000313" key="2">
    <source>
        <dbReference type="Proteomes" id="UP000515377"/>
    </source>
</evidence>
<sequence>MSQPLDTMLALTQANMRLALKLAETWRESGQTMIEIGGRGASEVAEETRAAISKRAEGGTVALPNTGHLQDYLGELESLRVATAEKVEEAVADWRNSLSSTVSSSLDAKGATPFDTLFKPWFTLLQGSAQAEKPDANKGGK</sequence>
<dbReference type="EMBL" id="CP060122">
    <property type="protein sequence ID" value="QNG43442.1"/>
    <property type="molecule type" value="Genomic_DNA"/>
</dbReference>
<name>A0A9X7U580_SPHYA</name>
<accession>A0A9X7U580</accession>